<evidence type="ECO:0000256" key="2">
    <source>
        <dbReference type="ARBA" id="ARBA00022490"/>
    </source>
</evidence>
<keyword evidence="3" id="KW-0433">Leucine-rich repeat</keyword>
<keyword evidence="2" id="KW-0963">Cytoplasm</keyword>
<sequence>MTERRTYYSQVILHLVRYCVKTDQARIGDARKLHESVLDLSFNFLDGHSFLKLGMLPALTRLYMSGNGIQSLPTELAESQLNQTGITVRKFAKLEILHLDDNKLSKAEDIAGLATLPRLRILNLASNRFRAVPLLKSVPDDLSTDDEEGSSKSQSSSLSMHRRAWKSRNDAISSANKTVKADVSEDLVQAADSIQIEGRKMSVSIQSKPFAQEVSLIYPDGPVSTERSTFVAEQRELKEHATEIATEKTKKQEIRRKHRLSNKNTVEYPPRIIIVDEFFGLGKLKTIMDTSEALRQPAFQARPIGSDTMHPVPKSAMRRISGEMNRSKPHRRLAGERLVFKRMTTSAALTALKGVTNSVWTTPPFPCLELFDISYNLIKYEQHILPVAVWPQLNEVSVHHNPVVSRHSGIPPLLEHLLVRRLHLNVRRVVETPSWYNDKGQLIRADDPKSEPNNKQQTQNRNKMLALPETLLNRSVETLSTRHLLNANQAKIRQSGGKSKRAGPLLVPTRYYLFMDLLEYLTNSYEEIWLFLSFMNHAICCC</sequence>
<dbReference type="PANTHER" id="PTHR22710:SF2">
    <property type="entry name" value="X-RAY RADIATION RESISTANCE-ASSOCIATED PROTEIN 1"/>
    <property type="match status" value="1"/>
</dbReference>
<reference evidence="6" key="1">
    <citation type="submission" date="2019-05" db="EMBL/GenBank/DDBJ databases">
        <title>Annotation for the trematode Fasciolopsis buski.</title>
        <authorList>
            <person name="Choi Y.-J."/>
        </authorList>
    </citation>
    <scope>NUCLEOTIDE SEQUENCE</scope>
    <source>
        <strain evidence="6">HT</strain>
        <tissue evidence="6">Whole worm</tissue>
    </source>
</reference>
<dbReference type="OrthoDB" id="1687175at2759"/>
<dbReference type="Proteomes" id="UP000728185">
    <property type="component" value="Unassembled WGS sequence"/>
</dbReference>
<comment type="caution">
    <text evidence="6">The sequence shown here is derived from an EMBL/GenBank/DDBJ whole genome shotgun (WGS) entry which is preliminary data.</text>
</comment>
<dbReference type="InterPro" id="IPR032675">
    <property type="entry name" value="LRR_dom_sf"/>
</dbReference>
<keyword evidence="7" id="KW-1185">Reference proteome</keyword>
<dbReference type="PANTHER" id="PTHR22710">
    <property type="entry name" value="X-RAY RADIATION RESISTANCE ASSOCIATED PROTEIN 1 XRRA1"/>
    <property type="match status" value="1"/>
</dbReference>
<name>A0A8E0RK75_9TREM</name>
<evidence type="ECO:0000256" key="5">
    <source>
        <dbReference type="SAM" id="MobiDB-lite"/>
    </source>
</evidence>
<evidence type="ECO:0000313" key="6">
    <source>
        <dbReference type="EMBL" id="KAA0185436.1"/>
    </source>
</evidence>
<dbReference type="GO" id="GO:0005737">
    <property type="term" value="C:cytoplasm"/>
    <property type="evidence" value="ECO:0007669"/>
    <property type="project" value="UniProtKB-SubCell"/>
</dbReference>
<dbReference type="GO" id="GO:0005634">
    <property type="term" value="C:nucleus"/>
    <property type="evidence" value="ECO:0007669"/>
    <property type="project" value="TreeGrafter"/>
</dbReference>
<accession>A0A8E0RK75</accession>
<protein>
    <submittedName>
        <fullName evidence="6">Uncharacterized protein</fullName>
    </submittedName>
</protein>
<evidence type="ECO:0000256" key="3">
    <source>
        <dbReference type="ARBA" id="ARBA00022614"/>
    </source>
</evidence>
<proteinExistence type="predicted"/>
<gene>
    <name evidence="6" type="ORF">FBUS_01281</name>
</gene>
<evidence type="ECO:0000256" key="4">
    <source>
        <dbReference type="ARBA" id="ARBA00022737"/>
    </source>
</evidence>
<dbReference type="InterPro" id="IPR003591">
    <property type="entry name" value="Leu-rich_rpt_typical-subtyp"/>
</dbReference>
<dbReference type="EMBL" id="LUCM01010456">
    <property type="protein sequence ID" value="KAA0185436.1"/>
    <property type="molecule type" value="Genomic_DNA"/>
</dbReference>
<feature type="region of interest" description="Disordered" evidence="5">
    <location>
        <begin position="441"/>
        <end position="461"/>
    </location>
</feature>
<evidence type="ECO:0000313" key="7">
    <source>
        <dbReference type="Proteomes" id="UP000728185"/>
    </source>
</evidence>
<comment type="subcellular location">
    <subcellularLocation>
        <location evidence="1">Cytoplasm</location>
    </subcellularLocation>
</comment>
<evidence type="ECO:0000256" key="1">
    <source>
        <dbReference type="ARBA" id="ARBA00004496"/>
    </source>
</evidence>
<dbReference type="SMART" id="SM00369">
    <property type="entry name" value="LRR_TYP"/>
    <property type="match status" value="3"/>
</dbReference>
<dbReference type="Gene3D" id="3.80.10.10">
    <property type="entry name" value="Ribonuclease Inhibitor"/>
    <property type="match status" value="1"/>
</dbReference>
<organism evidence="6 7">
    <name type="scientific">Fasciolopsis buskii</name>
    <dbReference type="NCBI Taxonomy" id="27845"/>
    <lineage>
        <taxon>Eukaryota</taxon>
        <taxon>Metazoa</taxon>
        <taxon>Spiralia</taxon>
        <taxon>Lophotrochozoa</taxon>
        <taxon>Platyhelminthes</taxon>
        <taxon>Trematoda</taxon>
        <taxon>Digenea</taxon>
        <taxon>Plagiorchiida</taxon>
        <taxon>Echinostomata</taxon>
        <taxon>Echinostomatoidea</taxon>
        <taxon>Fasciolidae</taxon>
        <taxon>Fasciolopsis</taxon>
    </lineage>
</organism>
<keyword evidence="4" id="KW-0677">Repeat</keyword>
<dbReference type="SUPFAM" id="SSF52058">
    <property type="entry name" value="L domain-like"/>
    <property type="match status" value="1"/>
</dbReference>
<dbReference type="AlphaFoldDB" id="A0A8E0RK75"/>
<feature type="region of interest" description="Disordered" evidence="5">
    <location>
        <begin position="140"/>
        <end position="162"/>
    </location>
</feature>
<dbReference type="PROSITE" id="PS51450">
    <property type="entry name" value="LRR"/>
    <property type="match status" value="1"/>
</dbReference>
<dbReference type="InterPro" id="IPR001611">
    <property type="entry name" value="Leu-rich_rpt"/>
</dbReference>